<dbReference type="PROSITE" id="PS00028">
    <property type="entry name" value="ZINC_FINGER_C2H2_1"/>
    <property type="match status" value="1"/>
</dbReference>
<keyword evidence="1" id="KW-0479">Metal-binding</keyword>
<evidence type="ECO:0000256" key="2">
    <source>
        <dbReference type="SAM" id="MobiDB-lite"/>
    </source>
</evidence>
<feature type="domain" description="C2H2-type" evidence="3">
    <location>
        <begin position="75"/>
        <end position="103"/>
    </location>
</feature>
<dbReference type="Gene3D" id="3.30.160.60">
    <property type="entry name" value="Classic Zinc Finger"/>
    <property type="match status" value="1"/>
</dbReference>
<feature type="compositionally biased region" description="Polar residues" evidence="2">
    <location>
        <begin position="134"/>
        <end position="160"/>
    </location>
</feature>
<dbReference type="GO" id="GO:0008270">
    <property type="term" value="F:zinc ion binding"/>
    <property type="evidence" value="ECO:0007669"/>
    <property type="project" value="UniProtKB-KW"/>
</dbReference>
<reference evidence="4" key="1">
    <citation type="submission" date="2018-04" db="EMBL/GenBank/DDBJ databases">
        <title>Whole genome sequencing of Hypsizygus marmoreus.</title>
        <authorList>
            <person name="Choi I.-G."/>
            <person name="Min B."/>
            <person name="Kim J.-G."/>
            <person name="Kim S."/>
            <person name="Oh Y.-L."/>
            <person name="Kong W.-S."/>
            <person name="Park H."/>
            <person name="Jeong J."/>
            <person name="Song E.-S."/>
        </authorList>
    </citation>
    <scope>NUCLEOTIDE SEQUENCE [LARGE SCALE GENOMIC DNA]</scope>
    <source>
        <strain evidence="4">51987-8</strain>
    </source>
</reference>
<evidence type="ECO:0000259" key="3">
    <source>
        <dbReference type="PROSITE" id="PS50157"/>
    </source>
</evidence>
<name>A0A369K0D3_HYPMA</name>
<keyword evidence="1" id="KW-0863">Zinc-finger</keyword>
<dbReference type="InParanoid" id="A0A369K0D3"/>
<dbReference type="PROSITE" id="PS50157">
    <property type="entry name" value="ZINC_FINGER_C2H2_2"/>
    <property type="match status" value="1"/>
</dbReference>
<proteinExistence type="predicted"/>
<evidence type="ECO:0000313" key="4">
    <source>
        <dbReference type="EMBL" id="RDB28071.1"/>
    </source>
</evidence>
<accession>A0A369K0D3</accession>
<feature type="region of interest" description="Disordered" evidence="2">
    <location>
        <begin position="132"/>
        <end position="160"/>
    </location>
</feature>
<protein>
    <recommendedName>
        <fullName evidence="3">C2H2-type domain-containing protein</fullName>
    </recommendedName>
</protein>
<dbReference type="AlphaFoldDB" id="A0A369K0D3"/>
<dbReference type="Proteomes" id="UP000076154">
    <property type="component" value="Unassembled WGS sequence"/>
</dbReference>
<organism evidence="4 5">
    <name type="scientific">Hypsizygus marmoreus</name>
    <name type="common">White beech mushroom</name>
    <name type="synonym">Agaricus marmoreus</name>
    <dbReference type="NCBI Taxonomy" id="39966"/>
    <lineage>
        <taxon>Eukaryota</taxon>
        <taxon>Fungi</taxon>
        <taxon>Dikarya</taxon>
        <taxon>Basidiomycota</taxon>
        <taxon>Agaricomycotina</taxon>
        <taxon>Agaricomycetes</taxon>
        <taxon>Agaricomycetidae</taxon>
        <taxon>Agaricales</taxon>
        <taxon>Tricholomatineae</taxon>
        <taxon>Lyophyllaceae</taxon>
        <taxon>Hypsizygus</taxon>
    </lineage>
</organism>
<evidence type="ECO:0000313" key="5">
    <source>
        <dbReference type="Proteomes" id="UP000076154"/>
    </source>
</evidence>
<gene>
    <name evidence="4" type="ORF">Hypma_001364</name>
</gene>
<evidence type="ECO:0000256" key="1">
    <source>
        <dbReference type="PROSITE-ProRule" id="PRU00042"/>
    </source>
</evidence>
<sequence>MGLRNDAIIHDLCLMDNIQFKKARLSPTLRTVLAAFNRDLTAIDLSSWIAIRAQVRKESRAVARAVGKSDAKGVFPCTACTRTFSQTSSLQDHMNVKHPSTSANLSTRVTCRLCPTDHLSIEFRRVTHVRTETSDFQGDSTKSTNESSVKFKNDGQTQFA</sequence>
<keyword evidence="5" id="KW-1185">Reference proteome</keyword>
<keyword evidence="1" id="KW-0862">Zinc</keyword>
<dbReference type="EMBL" id="LUEZ02000012">
    <property type="protein sequence ID" value="RDB28071.1"/>
    <property type="molecule type" value="Genomic_DNA"/>
</dbReference>
<dbReference type="InterPro" id="IPR013087">
    <property type="entry name" value="Znf_C2H2_type"/>
</dbReference>
<comment type="caution">
    <text evidence="4">The sequence shown here is derived from an EMBL/GenBank/DDBJ whole genome shotgun (WGS) entry which is preliminary data.</text>
</comment>
<dbReference type="SMART" id="SM00355">
    <property type="entry name" value="ZnF_C2H2"/>
    <property type="match status" value="1"/>
</dbReference>